<evidence type="ECO:0000313" key="3">
    <source>
        <dbReference type="Proteomes" id="UP001221558"/>
    </source>
</evidence>
<organism evidence="2 3">
    <name type="scientific">Sphingobacterium oryzagri</name>
    <dbReference type="NCBI Taxonomy" id="3025669"/>
    <lineage>
        <taxon>Bacteria</taxon>
        <taxon>Pseudomonadati</taxon>
        <taxon>Bacteroidota</taxon>
        <taxon>Sphingobacteriia</taxon>
        <taxon>Sphingobacteriales</taxon>
        <taxon>Sphingobacteriaceae</taxon>
        <taxon>Sphingobacterium</taxon>
    </lineage>
</organism>
<dbReference type="InterPro" id="IPR026893">
    <property type="entry name" value="Tyr/Ser_Pase_IphP-type"/>
</dbReference>
<feature type="chain" id="PRO_5046094353" evidence="1">
    <location>
        <begin position="23"/>
        <end position="270"/>
    </location>
</feature>
<evidence type="ECO:0000256" key="1">
    <source>
        <dbReference type="SAM" id="SignalP"/>
    </source>
</evidence>
<name>A0ABY7WJ72_9SPHI</name>
<dbReference type="Proteomes" id="UP001221558">
    <property type="component" value="Chromosome"/>
</dbReference>
<dbReference type="Gene3D" id="3.90.190.10">
    <property type="entry name" value="Protein tyrosine phosphatase superfamily"/>
    <property type="match status" value="1"/>
</dbReference>
<gene>
    <name evidence="2" type="ORF">PQ465_20430</name>
</gene>
<keyword evidence="1" id="KW-0732">Signal</keyword>
<evidence type="ECO:0000313" key="2">
    <source>
        <dbReference type="EMBL" id="WDF68649.1"/>
    </source>
</evidence>
<sequence>MKKLITTLVGLSSLLGNLFAQVAPQEARLVRLDGTVNFRDIGGYKTSDGKTVKWGKLYRADALDKLSDTDKVNLTDRKIAYVIDFRGNEEALKAPDLLPEQINYVRLPAGSSNDSMKSLFAEIKDGKKSMEKFYSNTNALVPRYKPFFQQLLSLPDSSALVYHCTAGKDRTGIATALVLYTLGVPKEQIIEDYLSTNYYRKDANEASIQHMMQMGLSKEAATDIMGVQQSYLEATFAAIEQEYGSMQKFLAEGLGISDVEIARLKDAFVN</sequence>
<accession>A0ABY7WJ72</accession>
<proteinExistence type="predicted"/>
<dbReference type="EMBL" id="CP117880">
    <property type="protein sequence ID" value="WDF68649.1"/>
    <property type="molecule type" value="Genomic_DNA"/>
</dbReference>
<dbReference type="RefSeq" id="WP_274267382.1">
    <property type="nucleotide sequence ID" value="NZ_CP117880.1"/>
</dbReference>
<feature type="signal peptide" evidence="1">
    <location>
        <begin position="1"/>
        <end position="22"/>
    </location>
</feature>
<protein>
    <submittedName>
        <fullName evidence="2">Tyrosine-protein phosphatase</fullName>
    </submittedName>
</protein>
<keyword evidence="3" id="KW-1185">Reference proteome</keyword>
<dbReference type="InterPro" id="IPR029021">
    <property type="entry name" value="Prot-tyrosine_phosphatase-like"/>
</dbReference>
<reference evidence="2 3" key="1">
    <citation type="submission" date="2023-02" db="EMBL/GenBank/DDBJ databases">
        <title>Genome sequence of Sphingobacterium sp. KACC 22765.</title>
        <authorList>
            <person name="Kim S."/>
            <person name="Heo J."/>
            <person name="Kwon S.-W."/>
        </authorList>
    </citation>
    <scope>NUCLEOTIDE SEQUENCE [LARGE SCALE GENOMIC DNA]</scope>
    <source>
        <strain evidence="2 3">KACC 22765</strain>
    </source>
</reference>
<dbReference type="SUPFAM" id="SSF52799">
    <property type="entry name" value="(Phosphotyrosine protein) phosphatases II"/>
    <property type="match status" value="1"/>
</dbReference>
<dbReference type="Pfam" id="PF13350">
    <property type="entry name" value="Y_phosphatase3"/>
    <property type="match status" value="1"/>
</dbReference>